<name>A0ABN2KEG3_9ACTN</name>
<organism evidence="1 2">
    <name type="scientific">Luedemannella helvata</name>
    <dbReference type="NCBI Taxonomy" id="349315"/>
    <lineage>
        <taxon>Bacteria</taxon>
        <taxon>Bacillati</taxon>
        <taxon>Actinomycetota</taxon>
        <taxon>Actinomycetes</taxon>
        <taxon>Micromonosporales</taxon>
        <taxon>Micromonosporaceae</taxon>
        <taxon>Luedemannella</taxon>
    </lineage>
</organism>
<gene>
    <name evidence="1" type="ORF">GCM10009681_26540</name>
</gene>
<dbReference type="Proteomes" id="UP001500655">
    <property type="component" value="Unassembled WGS sequence"/>
</dbReference>
<evidence type="ECO:0000313" key="1">
    <source>
        <dbReference type="EMBL" id="GAA1754102.1"/>
    </source>
</evidence>
<dbReference type="EMBL" id="BAAALS010000011">
    <property type="protein sequence ID" value="GAA1754102.1"/>
    <property type="molecule type" value="Genomic_DNA"/>
</dbReference>
<reference evidence="1 2" key="1">
    <citation type="journal article" date="2019" name="Int. J. Syst. Evol. Microbiol.">
        <title>The Global Catalogue of Microorganisms (GCM) 10K type strain sequencing project: providing services to taxonomists for standard genome sequencing and annotation.</title>
        <authorList>
            <consortium name="The Broad Institute Genomics Platform"/>
            <consortium name="The Broad Institute Genome Sequencing Center for Infectious Disease"/>
            <person name="Wu L."/>
            <person name="Ma J."/>
        </authorList>
    </citation>
    <scope>NUCLEOTIDE SEQUENCE [LARGE SCALE GENOMIC DNA]</scope>
    <source>
        <strain evidence="1 2">JCM 13249</strain>
    </source>
</reference>
<proteinExistence type="predicted"/>
<accession>A0ABN2KEG3</accession>
<dbReference type="RefSeq" id="WP_344080901.1">
    <property type="nucleotide sequence ID" value="NZ_BAAALS010000011.1"/>
</dbReference>
<keyword evidence="2" id="KW-1185">Reference proteome</keyword>
<sequence length="98" mass="10906">MADESGSTALHGLSTEELRERAFALARERRDVKFFWSLFQHLPTADDAEALDGSPSAIGGTIDDALELWRQFTGHGLGETEPLLRAKFVDYLTQHSTE</sequence>
<comment type="caution">
    <text evidence="1">The sequence shown here is derived from an EMBL/GenBank/DDBJ whole genome shotgun (WGS) entry which is preliminary data.</text>
</comment>
<protein>
    <submittedName>
        <fullName evidence="1">Uncharacterized protein</fullName>
    </submittedName>
</protein>
<evidence type="ECO:0000313" key="2">
    <source>
        <dbReference type="Proteomes" id="UP001500655"/>
    </source>
</evidence>